<reference evidence="2" key="1">
    <citation type="submission" date="2017-02" db="EMBL/GenBank/DDBJ databases">
        <authorList>
            <person name="Varghese N."/>
            <person name="Submissions S."/>
        </authorList>
    </citation>
    <scope>NUCLEOTIDE SEQUENCE [LARGE SCALE GENOMIC DNA]</scope>
    <source>
        <strain evidence="2">DSM 22224</strain>
    </source>
</reference>
<name>A0A1T4RIP8_9BACT</name>
<organism evidence="1 2">
    <name type="scientific">Chitinophaga eiseniae</name>
    <dbReference type="NCBI Taxonomy" id="634771"/>
    <lineage>
        <taxon>Bacteria</taxon>
        <taxon>Pseudomonadati</taxon>
        <taxon>Bacteroidota</taxon>
        <taxon>Chitinophagia</taxon>
        <taxon>Chitinophagales</taxon>
        <taxon>Chitinophagaceae</taxon>
        <taxon>Chitinophaga</taxon>
    </lineage>
</organism>
<keyword evidence="2" id="KW-1185">Reference proteome</keyword>
<accession>A0A1T4RIP8</accession>
<sequence length="68" mass="7536">MKNKAFMGKAAGLVSDRLEDWYQMTAKISAVRRSLANQVAQQLSSAGGIVRPDAVTRNLANRLRNNFQ</sequence>
<dbReference type="Proteomes" id="UP000190367">
    <property type="component" value="Unassembled WGS sequence"/>
</dbReference>
<evidence type="ECO:0000313" key="1">
    <source>
        <dbReference type="EMBL" id="SKA15638.1"/>
    </source>
</evidence>
<proteinExistence type="predicted"/>
<protein>
    <submittedName>
        <fullName evidence="1">Uncharacterized protein</fullName>
    </submittedName>
</protein>
<dbReference type="AlphaFoldDB" id="A0A1T4RIP8"/>
<gene>
    <name evidence="1" type="ORF">SAMN04488128_1021180</name>
</gene>
<dbReference type="STRING" id="634771.SAMN04488128_1021180"/>
<dbReference type="EMBL" id="FUWZ01000002">
    <property type="protein sequence ID" value="SKA15638.1"/>
    <property type="molecule type" value="Genomic_DNA"/>
</dbReference>
<evidence type="ECO:0000313" key="2">
    <source>
        <dbReference type="Proteomes" id="UP000190367"/>
    </source>
</evidence>